<accession>A0A4Y7JXM6</accession>
<name>A0A4Y7JXM6_PAPSO</name>
<dbReference type="AlphaFoldDB" id="A0A4Y7JXM6"/>
<proteinExistence type="predicted"/>
<keyword evidence="2" id="KW-1185">Reference proteome</keyword>
<dbReference type="Gramene" id="RZC65326">
    <property type="protein sequence ID" value="RZC65326"/>
    <property type="gene ID" value="C5167_009013"/>
</dbReference>
<sequence>MERNLINLRASTNHSNRSAHPRANRGCIIGQLHIPTCGVHWSHVAPLCWLHQQLLFMSSKTMNDQINERKRYWFHLTNQWRVSGSGIQGMHVNKYCFALCWWNITTPCTMATRVPWMDAMRSAYKIRKRGFRSLLPISETGCGGTGLKLCGTVS</sequence>
<evidence type="ECO:0000313" key="1">
    <source>
        <dbReference type="EMBL" id="RZC65326.1"/>
    </source>
</evidence>
<organism evidence="1 2">
    <name type="scientific">Papaver somniferum</name>
    <name type="common">Opium poppy</name>
    <dbReference type="NCBI Taxonomy" id="3469"/>
    <lineage>
        <taxon>Eukaryota</taxon>
        <taxon>Viridiplantae</taxon>
        <taxon>Streptophyta</taxon>
        <taxon>Embryophyta</taxon>
        <taxon>Tracheophyta</taxon>
        <taxon>Spermatophyta</taxon>
        <taxon>Magnoliopsida</taxon>
        <taxon>Ranunculales</taxon>
        <taxon>Papaveraceae</taxon>
        <taxon>Papaveroideae</taxon>
        <taxon>Papaver</taxon>
    </lineage>
</organism>
<evidence type="ECO:0000313" key="2">
    <source>
        <dbReference type="Proteomes" id="UP000316621"/>
    </source>
</evidence>
<dbReference type="EMBL" id="CM010720">
    <property type="protein sequence ID" value="RZC65326.1"/>
    <property type="molecule type" value="Genomic_DNA"/>
</dbReference>
<gene>
    <name evidence="1" type="ORF">C5167_009013</name>
</gene>
<dbReference type="Proteomes" id="UP000316621">
    <property type="component" value="Chromosome 6"/>
</dbReference>
<reference evidence="1 2" key="1">
    <citation type="journal article" date="2018" name="Science">
        <title>The opium poppy genome and morphinan production.</title>
        <authorList>
            <person name="Guo L."/>
            <person name="Winzer T."/>
            <person name="Yang X."/>
            <person name="Li Y."/>
            <person name="Ning Z."/>
            <person name="He Z."/>
            <person name="Teodor R."/>
            <person name="Lu Y."/>
            <person name="Bowser T.A."/>
            <person name="Graham I.A."/>
            <person name="Ye K."/>
        </authorList>
    </citation>
    <scope>NUCLEOTIDE SEQUENCE [LARGE SCALE GENOMIC DNA]</scope>
    <source>
        <strain evidence="2">cv. HN1</strain>
        <tissue evidence="1">Leaves</tissue>
    </source>
</reference>
<protein>
    <submittedName>
        <fullName evidence="1">Uncharacterized protein</fullName>
    </submittedName>
</protein>